<accession>A0AAI8L7R5</accession>
<dbReference type="Proteomes" id="UP000265765">
    <property type="component" value="Chromosome"/>
</dbReference>
<evidence type="ECO:0000313" key="1">
    <source>
        <dbReference type="EMBL" id="AYC43047.1"/>
    </source>
</evidence>
<dbReference type="KEGG" id="sge:DWG14_07353"/>
<sequence length="63" mass="6310">MSTLVETLAGTAEAGGHPLLVALSIFAPGAMHTVAADPEQDRADGRSTAAVAAHLGRLGLEDT</sequence>
<dbReference type="AlphaFoldDB" id="A0AAI8L7R5"/>
<dbReference type="EMBL" id="CP032427">
    <property type="protein sequence ID" value="AYC43047.1"/>
    <property type="molecule type" value="Genomic_DNA"/>
</dbReference>
<dbReference type="GeneID" id="91286159"/>
<proteinExistence type="predicted"/>
<name>A0AAI8L7R5_9ACTN</name>
<gene>
    <name evidence="1" type="ORF">DWG14_07353</name>
</gene>
<dbReference type="RefSeq" id="WP_162637268.1">
    <property type="nucleotide sequence ID" value="NZ_CP032427.1"/>
</dbReference>
<evidence type="ECO:0000313" key="2">
    <source>
        <dbReference type="Proteomes" id="UP000265765"/>
    </source>
</evidence>
<protein>
    <submittedName>
        <fullName evidence="1">Uncharacterized protein</fullName>
    </submittedName>
</protein>
<organism evidence="1 2">
    <name type="scientific">Streptomyces griseorubiginosus</name>
    <dbReference type="NCBI Taxonomy" id="67304"/>
    <lineage>
        <taxon>Bacteria</taxon>
        <taxon>Bacillati</taxon>
        <taxon>Actinomycetota</taxon>
        <taxon>Actinomycetes</taxon>
        <taxon>Kitasatosporales</taxon>
        <taxon>Streptomycetaceae</taxon>
        <taxon>Streptomyces</taxon>
    </lineage>
</organism>
<reference evidence="1 2" key="1">
    <citation type="submission" date="2018-09" db="EMBL/GenBank/DDBJ databases">
        <title>Production of Trimethoprim by Streptomyces sp. 3E-1.</title>
        <authorList>
            <person name="Kang H.J."/>
            <person name="Kim S.B."/>
        </authorList>
    </citation>
    <scope>NUCLEOTIDE SEQUENCE [LARGE SCALE GENOMIC DNA]</scope>
    <source>
        <strain evidence="1 2">3E-1</strain>
    </source>
</reference>